<dbReference type="Gene3D" id="3.30.1490.480">
    <property type="entry name" value="Endolytic murein transglycosylase"/>
    <property type="match status" value="1"/>
</dbReference>
<dbReference type="GO" id="GO:0005886">
    <property type="term" value="C:plasma membrane"/>
    <property type="evidence" value="ECO:0007669"/>
    <property type="project" value="UniProtKB-UniRule"/>
</dbReference>
<reference evidence="8 9" key="1">
    <citation type="journal article" date="2015" name="Nature">
        <title>rRNA introns, odd ribosomes, and small enigmatic genomes across a large radiation of phyla.</title>
        <authorList>
            <person name="Brown C.T."/>
            <person name="Hug L.A."/>
            <person name="Thomas B.C."/>
            <person name="Sharon I."/>
            <person name="Castelle C.J."/>
            <person name="Singh A."/>
            <person name="Wilkins M.J."/>
            <person name="Williams K.H."/>
            <person name="Banfield J.F."/>
        </authorList>
    </citation>
    <scope>NUCLEOTIDE SEQUENCE [LARGE SCALE GENOMIC DNA]</scope>
</reference>
<sequence length="305" mass="34160">MKKLLFILLLFIATVTIFVVWFYRSAKPLSGKEEFKDFLIIKGLGASQIAQKLQKDGFIKNALAFKVYVQVTGAASKIQAGEYRLSSNISLFEIVGQLKKGPVEIWVTIPEGLRKEEIAQRFAKSLGKDTLFLSEFLETAEEGYLFPDTYLFPKDASASAIVGKLTRTFDTKTFEMDITRDQVILASLIERETKTNEERPIVAGILTNRLNVGMALQVDATIQYAKGNWEPVALGDKSLNSPYNTYRFPGLPPGPIANPGLSSLEAAANPADTDYFYYLHDSKGKIYYAKTLAEHNENIRRYLTD</sequence>
<dbReference type="InterPro" id="IPR003770">
    <property type="entry name" value="MLTG-like"/>
</dbReference>
<name>A0A0G0UDW7_9BACT</name>
<evidence type="ECO:0000256" key="2">
    <source>
        <dbReference type="ARBA" id="ARBA00022692"/>
    </source>
</evidence>
<dbReference type="NCBIfam" id="TIGR00247">
    <property type="entry name" value="endolytic transglycosylase MltG"/>
    <property type="match status" value="1"/>
</dbReference>
<organism evidence="8 9">
    <name type="scientific">Candidatus Woesebacteria bacterium GW2011_GWB1_41_10</name>
    <dbReference type="NCBI Taxonomy" id="1618577"/>
    <lineage>
        <taxon>Bacteria</taxon>
        <taxon>Candidatus Woeseibacteriota</taxon>
    </lineage>
</organism>
<comment type="catalytic activity">
    <reaction evidence="7">
        <text>a peptidoglycan chain = a peptidoglycan chain with N-acetyl-1,6-anhydromuramyl-[peptide] at the reducing end + a peptidoglycan chain with N-acetylglucosamine at the non-reducing end.</text>
        <dbReference type="EC" id="4.2.2.29"/>
    </reaction>
</comment>
<evidence type="ECO:0000313" key="8">
    <source>
        <dbReference type="EMBL" id="KKR87093.1"/>
    </source>
</evidence>
<keyword evidence="5 7" id="KW-0456">Lyase</keyword>
<keyword evidence="4 7" id="KW-0472">Membrane</keyword>
<keyword evidence="6 7" id="KW-0961">Cell wall biogenesis/degradation</keyword>
<dbReference type="EMBL" id="LCAE01000008">
    <property type="protein sequence ID" value="KKR87093.1"/>
    <property type="molecule type" value="Genomic_DNA"/>
</dbReference>
<dbReference type="PANTHER" id="PTHR30518">
    <property type="entry name" value="ENDOLYTIC MUREIN TRANSGLYCOSYLASE"/>
    <property type="match status" value="1"/>
</dbReference>
<evidence type="ECO:0000256" key="5">
    <source>
        <dbReference type="ARBA" id="ARBA00023239"/>
    </source>
</evidence>
<comment type="similarity">
    <text evidence="7">Belongs to the transglycosylase MltG family.</text>
</comment>
<keyword evidence="3 7" id="KW-1133">Transmembrane helix</keyword>
<dbReference type="GO" id="GO:0009252">
    <property type="term" value="P:peptidoglycan biosynthetic process"/>
    <property type="evidence" value="ECO:0007669"/>
    <property type="project" value="UniProtKB-UniRule"/>
</dbReference>
<dbReference type="GO" id="GO:0071555">
    <property type="term" value="P:cell wall organization"/>
    <property type="evidence" value="ECO:0007669"/>
    <property type="project" value="UniProtKB-KW"/>
</dbReference>
<gene>
    <name evidence="7" type="primary">mltG</name>
    <name evidence="8" type="ORF">UU32_C0008G0007</name>
</gene>
<dbReference type="Proteomes" id="UP000033858">
    <property type="component" value="Unassembled WGS sequence"/>
</dbReference>
<evidence type="ECO:0000256" key="1">
    <source>
        <dbReference type="ARBA" id="ARBA00022475"/>
    </source>
</evidence>
<dbReference type="HAMAP" id="MF_02065">
    <property type="entry name" value="MltG"/>
    <property type="match status" value="1"/>
</dbReference>
<protein>
    <recommendedName>
        <fullName evidence="7">Endolytic murein transglycosylase</fullName>
        <ecNumber evidence="7">4.2.2.29</ecNumber>
    </recommendedName>
    <alternativeName>
        <fullName evidence="7">Peptidoglycan lytic transglycosylase</fullName>
    </alternativeName>
    <alternativeName>
        <fullName evidence="7">Peptidoglycan polymerization terminase</fullName>
    </alternativeName>
</protein>
<dbReference type="Pfam" id="PF02618">
    <property type="entry name" value="YceG"/>
    <property type="match status" value="1"/>
</dbReference>
<evidence type="ECO:0000256" key="4">
    <source>
        <dbReference type="ARBA" id="ARBA00023136"/>
    </source>
</evidence>
<evidence type="ECO:0000256" key="7">
    <source>
        <dbReference type="HAMAP-Rule" id="MF_02065"/>
    </source>
</evidence>
<accession>A0A0G0UDW7</accession>
<keyword evidence="2 7" id="KW-0812">Transmembrane</keyword>
<dbReference type="PATRIC" id="fig|1618577.3.peg.164"/>
<comment type="function">
    <text evidence="7">Functions as a peptidoglycan terminase that cleaves nascent peptidoglycan strands endolytically to terminate their elongation.</text>
</comment>
<feature type="site" description="Important for catalytic activity" evidence="7">
    <location>
        <position position="192"/>
    </location>
</feature>
<dbReference type="PANTHER" id="PTHR30518:SF2">
    <property type="entry name" value="ENDOLYTIC MUREIN TRANSGLYCOSYLASE"/>
    <property type="match status" value="1"/>
</dbReference>
<dbReference type="CDD" id="cd08010">
    <property type="entry name" value="MltG_like"/>
    <property type="match status" value="1"/>
</dbReference>
<comment type="caution">
    <text evidence="8">The sequence shown here is derived from an EMBL/GenBank/DDBJ whole genome shotgun (WGS) entry which is preliminary data.</text>
</comment>
<proteinExistence type="inferred from homology"/>
<keyword evidence="1 7" id="KW-1003">Cell membrane</keyword>
<evidence type="ECO:0000256" key="6">
    <source>
        <dbReference type="ARBA" id="ARBA00023316"/>
    </source>
</evidence>
<evidence type="ECO:0000313" key="9">
    <source>
        <dbReference type="Proteomes" id="UP000033858"/>
    </source>
</evidence>
<dbReference type="GO" id="GO:0008932">
    <property type="term" value="F:lytic endotransglycosylase activity"/>
    <property type="evidence" value="ECO:0007669"/>
    <property type="project" value="UniProtKB-UniRule"/>
</dbReference>
<evidence type="ECO:0000256" key="3">
    <source>
        <dbReference type="ARBA" id="ARBA00022989"/>
    </source>
</evidence>
<dbReference type="AlphaFoldDB" id="A0A0G0UDW7"/>
<dbReference type="EC" id="4.2.2.29" evidence="7"/>